<keyword evidence="1" id="KW-1185">Reference proteome</keyword>
<dbReference type="WBParaSite" id="nRc.2.0.1.t41147-RA">
    <property type="protein sequence ID" value="nRc.2.0.1.t41147-RA"/>
    <property type="gene ID" value="nRc.2.0.1.g41147"/>
</dbReference>
<dbReference type="Proteomes" id="UP000887565">
    <property type="component" value="Unplaced"/>
</dbReference>
<organism evidence="1 2">
    <name type="scientific">Romanomermis culicivorax</name>
    <name type="common">Nematode worm</name>
    <dbReference type="NCBI Taxonomy" id="13658"/>
    <lineage>
        <taxon>Eukaryota</taxon>
        <taxon>Metazoa</taxon>
        <taxon>Ecdysozoa</taxon>
        <taxon>Nematoda</taxon>
        <taxon>Enoplea</taxon>
        <taxon>Dorylaimia</taxon>
        <taxon>Mermithida</taxon>
        <taxon>Mermithoidea</taxon>
        <taxon>Mermithidae</taxon>
        <taxon>Romanomermis</taxon>
    </lineage>
</organism>
<proteinExistence type="predicted"/>
<name>A0A915KQI3_ROMCU</name>
<protein>
    <submittedName>
        <fullName evidence="2">Uncharacterized protein</fullName>
    </submittedName>
</protein>
<accession>A0A915KQI3</accession>
<evidence type="ECO:0000313" key="2">
    <source>
        <dbReference type="WBParaSite" id="nRc.2.0.1.t41147-RA"/>
    </source>
</evidence>
<sequence>MTTPLTSSASAADEPPLYRELINVNEGYIQWAEQQPHQIDLSFTCDGTFHFYTFFALFLHALLLGNPWETPSLCSLAPEPKVSSRDPIIVKLW</sequence>
<dbReference type="AlphaFoldDB" id="A0A915KQI3"/>
<reference evidence="2" key="1">
    <citation type="submission" date="2022-11" db="UniProtKB">
        <authorList>
            <consortium name="WormBaseParasite"/>
        </authorList>
    </citation>
    <scope>IDENTIFICATION</scope>
</reference>
<evidence type="ECO:0000313" key="1">
    <source>
        <dbReference type="Proteomes" id="UP000887565"/>
    </source>
</evidence>